<keyword evidence="4" id="KW-1185">Reference proteome</keyword>
<dbReference type="Pfam" id="PF00923">
    <property type="entry name" value="TAL_FSA"/>
    <property type="match status" value="1"/>
</dbReference>
<feature type="region of interest" description="Disordered" evidence="2">
    <location>
        <begin position="1"/>
        <end position="25"/>
    </location>
</feature>
<evidence type="ECO:0000256" key="1">
    <source>
        <dbReference type="ARBA" id="ARBA00023270"/>
    </source>
</evidence>
<protein>
    <recommendedName>
        <fullName evidence="5">Transaldolase</fullName>
    </recommendedName>
</protein>
<dbReference type="OrthoDB" id="9807051at2"/>
<dbReference type="InterPro" id="IPR018225">
    <property type="entry name" value="Transaldolase_AS"/>
</dbReference>
<dbReference type="GO" id="GO:0005975">
    <property type="term" value="P:carbohydrate metabolic process"/>
    <property type="evidence" value="ECO:0007669"/>
    <property type="project" value="InterPro"/>
</dbReference>
<dbReference type="SUPFAM" id="SSF51569">
    <property type="entry name" value="Aldolase"/>
    <property type="match status" value="1"/>
</dbReference>
<gene>
    <name evidence="3" type="ORF">ELQ92_03185</name>
</gene>
<organism evidence="3 4">
    <name type="scientific">Labedella populi</name>
    <dbReference type="NCBI Taxonomy" id="2498850"/>
    <lineage>
        <taxon>Bacteria</taxon>
        <taxon>Bacillati</taxon>
        <taxon>Actinomycetota</taxon>
        <taxon>Actinomycetes</taxon>
        <taxon>Micrococcales</taxon>
        <taxon>Microbacteriaceae</taxon>
        <taxon>Labedella</taxon>
    </lineage>
</organism>
<dbReference type="PANTHER" id="PTHR10683:SF40">
    <property type="entry name" value="FRUCTOSE-6-PHOSPHATE ALDOLASE 1-RELATED"/>
    <property type="match status" value="1"/>
</dbReference>
<reference evidence="3 4" key="1">
    <citation type="submission" date="2018-12" db="EMBL/GenBank/DDBJ databases">
        <authorList>
            <person name="Li F."/>
        </authorList>
    </citation>
    <scope>NUCLEOTIDE SEQUENCE [LARGE SCALE GENOMIC DNA]</scope>
    <source>
        <strain evidence="3 4">8H24J-4-2</strain>
    </source>
</reference>
<dbReference type="PROSITE" id="PS01054">
    <property type="entry name" value="TRANSALDOLASE_1"/>
    <property type="match status" value="1"/>
</dbReference>
<sequence>MQWRRRPPIRPRHLRFTDDDDAPEAETSFEHVGEFRVDVVGHIDPDVHDAGGVGGVEQARDLEARETELRGDLALLATIEVEPPGDDGGIEQVLGHDSSSSTTLIRAQSSHVSDGDAEWKDRRKDLPVKLYADSARLDAVLPLVEAGLVAGVTTNPTILDRDGHSEAHRPMLYETLAAAGAREIFLQAVGADERSLRSDAESLVPFGDRLVVKVPATAAGFSVAAALASGGVPVLVTAVYSVTQAASAAAIGAAYIAPYYGRLADSVADPLALVSRMDAVLAGSGTRTLVASVRSAEAAEALALAGIRHITANVPVLLEMMHHPASEASAAEFERVASGR</sequence>
<dbReference type="Gene3D" id="3.20.20.70">
    <property type="entry name" value="Aldolase class I"/>
    <property type="match status" value="1"/>
</dbReference>
<evidence type="ECO:0000256" key="2">
    <source>
        <dbReference type="SAM" id="MobiDB-lite"/>
    </source>
</evidence>
<dbReference type="AlphaFoldDB" id="A0A444QGM6"/>
<evidence type="ECO:0000313" key="4">
    <source>
        <dbReference type="Proteomes" id="UP000288603"/>
    </source>
</evidence>
<name>A0A444QGM6_9MICO</name>
<accession>A0A444QGM6</accession>
<evidence type="ECO:0000313" key="3">
    <source>
        <dbReference type="EMBL" id="RWZ68747.1"/>
    </source>
</evidence>
<dbReference type="Proteomes" id="UP000288603">
    <property type="component" value="Unassembled WGS sequence"/>
</dbReference>
<dbReference type="InterPro" id="IPR013785">
    <property type="entry name" value="Aldolase_TIM"/>
</dbReference>
<dbReference type="PANTHER" id="PTHR10683">
    <property type="entry name" value="TRANSALDOLASE"/>
    <property type="match status" value="1"/>
</dbReference>
<feature type="compositionally biased region" description="Basic residues" evidence="2">
    <location>
        <begin position="1"/>
        <end position="14"/>
    </location>
</feature>
<keyword evidence="1" id="KW-0704">Schiff base</keyword>
<evidence type="ECO:0008006" key="5">
    <source>
        <dbReference type="Google" id="ProtNLM"/>
    </source>
</evidence>
<comment type="caution">
    <text evidence="3">The sequence shown here is derived from an EMBL/GenBank/DDBJ whole genome shotgun (WGS) entry which is preliminary data.</text>
</comment>
<dbReference type="InterPro" id="IPR001585">
    <property type="entry name" value="TAL/FSA"/>
</dbReference>
<proteinExistence type="predicted"/>
<dbReference type="EMBL" id="RZNC01000001">
    <property type="protein sequence ID" value="RWZ68747.1"/>
    <property type="molecule type" value="Genomic_DNA"/>
</dbReference>